<sequence length="70" mass="8197">MVSLLEVYLQKKKKKNVFFFNAGSGQPRLYNKKKKVFFFCISKFTVDNTNADVAIIYDSHYTPPMKKRAI</sequence>
<proteinExistence type="predicted"/>
<dbReference type="EMBL" id="MLAK01000602">
    <property type="protein sequence ID" value="OHT10791.1"/>
    <property type="molecule type" value="Genomic_DNA"/>
</dbReference>
<evidence type="ECO:0000313" key="2">
    <source>
        <dbReference type="Proteomes" id="UP000179807"/>
    </source>
</evidence>
<reference evidence="1" key="1">
    <citation type="submission" date="2016-10" db="EMBL/GenBank/DDBJ databases">
        <authorList>
            <person name="Benchimol M."/>
            <person name="Almeida L.G."/>
            <person name="Vasconcelos A.T."/>
            <person name="Perreira-Neves A."/>
            <person name="Rosa I.A."/>
            <person name="Tasca T."/>
            <person name="Bogo M.R."/>
            <person name="de Souza W."/>
        </authorList>
    </citation>
    <scope>NUCLEOTIDE SEQUENCE [LARGE SCALE GENOMIC DNA]</scope>
    <source>
        <strain evidence="1">K</strain>
    </source>
</reference>
<dbReference type="VEuPathDB" id="TrichDB:TRFO_19849"/>
<keyword evidence="2" id="KW-1185">Reference proteome</keyword>
<dbReference type="AlphaFoldDB" id="A0A1J4KHA7"/>
<dbReference type="RefSeq" id="XP_068363927.1">
    <property type="nucleotide sequence ID" value="XM_068501044.1"/>
</dbReference>
<dbReference type="Proteomes" id="UP000179807">
    <property type="component" value="Unassembled WGS sequence"/>
</dbReference>
<gene>
    <name evidence="1" type="ORF">TRFO_19849</name>
</gene>
<organism evidence="1 2">
    <name type="scientific">Tritrichomonas foetus</name>
    <dbReference type="NCBI Taxonomy" id="1144522"/>
    <lineage>
        <taxon>Eukaryota</taxon>
        <taxon>Metamonada</taxon>
        <taxon>Parabasalia</taxon>
        <taxon>Tritrichomonadida</taxon>
        <taxon>Tritrichomonadidae</taxon>
        <taxon>Tritrichomonas</taxon>
    </lineage>
</organism>
<name>A0A1J4KHA7_9EUKA</name>
<comment type="caution">
    <text evidence="1">The sequence shown here is derived from an EMBL/GenBank/DDBJ whole genome shotgun (WGS) entry which is preliminary data.</text>
</comment>
<accession>A0A1J4KHA7</accession>
<dbReference type="GeneID" id="94835748"/>
<protein>
    <submittedName>
        <fullName evidence="1">Uncharacterized protein</fullName>
    </submittedName>
</protein>
<evidence type="ECO:0000313" key="1">
    <source>
        <dbReference type="EMBL" id="OHT10791.1"/>
    </source>
</evidence>